<dbReference type="EMBL" id="MLFR01000011">
    <property type="protein sequence ID" value="ORM69115.1"/>
    <property type="molecule type" value="Genomic_DNA"/>
</dbReference>
<name>A0A1X1CXI3_9GAMM</name>
<evidence type="ECO:0000313" key="3">
    <source>
        <dbReference type="Proteomes" id="UP000193558"/>
    </source>
</evidence>
<dbReference type="AlphaFoldDB" id="A0A1X1CXI3"/>
<feature type="transmembrane region" description="Helical" evidence="1">
    <location>
        <begin position="75"/>
        <end position="95"/>
    </location>
</feature>
<organism evidence="2 3">
    <name type="scientific">Pantoea rwandensis</name>
    <dbReference type="NCBI Taxonomy" id="1076550"/>
    <lineage>
        <taxon>Bacteria</taxon>
        <taxon>Pseudomonadati</taxon>
        <taxon>Pseudomonadota</taxon>
        <taxon>Gammaproteobacteria</taxon>
        <taxon>Enterobacterales</taxon>
        <taxon>Erwiniaceae</taxon>
        <taxon>Pantoea</taxon>
    </lineage>
</organism>
<sequence length="194" mass="22218">MNNIETVSALDTNLLTALTPVILSALTFIYKWLKKMPDNDDGYFSKAGVSPYELKLSMSRFDFWKTKPITRNQKIGYSITSLFLIIFIGVFMFFGGETIKKQPDNWASLVLIKTKENFLLTYDEAKNFPGERPWKLSVEDCYKDTYDNLATHRKISANLTYSICSRIGLNGERKGIEERIKASEKNKKLSLTVS</sequence>
<feature type="transmembrane region" description="Helical" evidence="1">
    <location>
        <begin position="12"/>
        <end position="33"/>
    </location>
</feature>
<reference evidence="2 3" key="1">
    <citation type="journal article" date="2017" name="Antonie Van Leeuwenhoek">
        <title>Phylogenomic resolution of the bacterial genus Pantoea and its relationship with Erwinia and Tatumella.</title>
        <authorList>
            <person name="Palmer M."/>
            <person name="Steenkamp E.T."/>
            <person name="Coetzee M.P."/>
            <person name="Chan W.Y."/>
            <person name="van Zyl E."/>
            <person name="De Maayer P."/>
            <person name="Coutinho T.A."/>
            <person name="Blom J."/>
            <person name="Smits T.H."/>
            <person name="Duffy B."/>
            <person name="Venter S.N."/>
        </authorList>
    </citation>
    <scope>NUCLEOTIDE SEQUENCE [LARGE SCALE GENOMIC DNA]</scope>
    <source>
        <strain evidence="2 3">LMG 26275</strain>
    </source>
</reference>
<dbReference type="Pfam" id="PF19723">
    <property type="entry name" value="DUF6216"/>
    <property type="match status" value="1"/>
</dbReference>
<keyword evidence="1" id="KW-0812">Transmembrane</keyword>
<accession>A0A1X1CXI3</accession>
<keyword evidence="1" id="KW-1133">Transmembrane helix</keyword>
<proteinExistence type="predicted"/>
<evidence type="ECO:0000313" key="2">
    <source>
        <dbReference type="EMBL" id="ORM69115.1"/>
    </source>
</evidence>
<comment type="caution">
    <text evidence="2">The sequence shown here is derived from an EMBL/GenBank/DDBJ whole genome shotgun (WGS) entry which is preliminary data.</text>
</comment>
<dbReference type="Proteomes" id="UP000193558">
    <property type="component" value="Unassembled WGS sequence"/>
</dbReference>
<dbReference type="InterPro" id="IPR046188">
    <property type="entry name" value="DUF6216"/>
</dbReference>
<gene>
    <name evidence="2" type="ORF">HA51_12655</name>
</gene>
<keyword evidence="1" id="KW-0472">Membrane</keyword>
<dbReference type="RefSeq" id="WP_084934871.1">
    <property type="nucleotide sequence ID" value="NZ_MLFR01000011.1"/>
</dbReference>
<evidence type="ECO:0000256" key="1">
    <source>
        <dbReference type="SAM" id="Phobius"/>
    </source>
</evidence>
<protein>
    <submittedName>
        <fullName evidence="2">Uncharacterized protein</fullName>
    </submittedName>
</protein>